<evidence type="ECO:0000259" key="9">
    <source>
        <dbReference type="Pfam" id="PF18052"/>
    </source>
</evidence>
<dbReference type="Pfam" id="PF00931">
    <property type="entry name" value="NB-ARC"/>
    <property type="match status" value="1"/>
</dbReference>
<evidence type="ECO:0008006" key="14">
    <source>
        <dbReference type="Google" id="ProtNLM"/>
    </source>
</evidence>
<evidence type="ECO:0000313" key="13">
    <source>
        <dbReference type="Proteomes" id="UP000324897"/>
    </source>
</evidence>
<dbReference type="Gene3D" id="1.10.10.10">
    <property type="entry name" value="Winged helix-like DNA-binding domain superfamily/Winged helix DNA-binding domain"/>
    <property type="match status" value="1"/>
</dbReference>
<dbReference type="GO" id="GO:0009626">
    <property type="term" value="P:plant-type hypersensitive response"/>
    <property type="evidence" value="ECO:0007669"/>
    <property type="project" value="UniProtKB-ARBA"/>
</dbReference>
<dbReference type="OrthoDB" id="680011at2759"/>
<feature type="non-terminal residue" evidence="12">
    <location>
        <position position="1"/>
    </location>
</feature>
<comment type="similarity">
    <text evidence="1">Belongs to the disease resistance NB-LRR family.</text>
</comment>
<dbReference type="InterPro" id="IPR038005">
    <property type="entry name" value="RX-like_CC"/>
</dbReference>
<keyword evidence="5" id="KW-0611">Plant defense</keyword>
<dbReference type="InterPro" id="IPR041118">
    <property type="entry name" value="Rx_N"/>
</dbReference>
<evidence type="ECO:0000256" key="3">
    <source>
        <dbReference type="ARBA" id="ARBA00022737"/>
    </source>
</evidence>
<feature type="domain" description="Disease resistance R13L4/SHOC-2-like LRR" evidence="11">
    <location>
        <begin position="751"/>
        <end position="1014"/>
    </location>
</feature>
<dbReference type="InterPro" id="IPR036388">
    <property type="entry name" value="WH-like_DNA-bd_sf"/>
</dbReference>
<dbReference type="Gene3D" id="3.80.10.10">
    <property type="entry name" value="Ribonuclease Inhibitor"/>
    <property type="match status" value="1"/>
</dbReference>
<sequence>MAISVVTSAMSKAALAAGDEMSLLLGVRKEICFKMTKISDKLNLTPSQFCSNSTMWIPSAYFHVVMPHKEVIAYQEEVLACRFIKDELKLIEAFLKAAETVKKKDMILKAWVQQVRDLSYDIEDCLDEFVVHVGSKGPLKRLMKLKDRHRIAEQIQNLKSRVQEVRNRNEHYNLIRNELPSTSDDMDFLLEDIRNLSGMNIDEADLVGFATTKKKLLRLLDVHANNGQAQVICVVGMGGLGKTTLVRKTYETKEDTGKNFPCRAWITVSQSFDRFELLKKIISAFFGEQELKNLEGKGIQEHASYLTNNLKEMRYLIVLDDLWTMDAWTWINHTAFPSDNTKGSRVIITTRDVGLAKQCTSESLIYRLEPLKIDDAIELLLRKTNKEHKDMQKHEDLWETVTRIVKKCGCLPLAILTIGGILASKDITEWENFYKELPSELESNRNLQALKKMVTLSYNHLPSHLKPCFLYLSIFPEDFEIQRRRLVDRWISEGLVRPITGKTIDSVGKGYFKELLNRSMILPSRLSMTGSVMSCQVHDIVREIIVSVSREENFANLINSDGSTATDGNFRHVAYSGSKYPKLGTGWSHIRSLTFFIEAPMDLTKLVHSSQLRMLRVLDLKGIYLAITQNHMNSIMLLCHLKYLNVDTYFSPQIHYLPSSIGKMQGLEIIEVGYSYITSLPTEITKLQCLRSIRCGSRWPRGFDFDGDIPKYCFPAMLCEAMQIACSGVRSNYAYIIPQLHFDCSSCGAGGVRVPKGIGNLKELQVLDSVDIRRTSVKAIKELGELTHLRKLEVATEGAAKKKRSTLNASIQKLTSLRSLTVNSCVHKDSGGLHWLVSSSSPPPDLRSLMLTGYIGDMTDWFRNLTKLVKIHLRFSQLKEDKSMDILGALPKLMQLQLFSRSYVSETLVFRNGRFLQLRKLQIEEPGQLKEWKVEEGVFLPFKESIGLLNEIRFEEGALPQVESIYIGSCSLASGIIGIQHLPRLKEIKLYKCEVARLDILQEEVNAHPNRPVLNVHRNPVSDQLEVEDVEGSVVQVEAATTSRPDQAGGISQVITLPTSDRSVPLHGCSSLFASAQVKLTIVSFFFFSETQAVSS</sequence>
<feature type="domain" description="NB-ARC" evidence="8">
    <location>
        <begin position="223"/>
        <end position="387"/>
    </location>
</feature>
<evidence type="ECO:0000259" key="11">
    <source>
        <dbReference type="Pfam" id="PF23598"/>
    </source>
</evidence>
<dbReference type="InterPro" id="IPR055414">
    <property type="entry name" value="LRR_R13L4/SHOC2-like"/>
</dbReference>
<dbReference type="InterPro" id="IPR058922">
    <property type="entry name" value="WHD_DRP"/>
</dbReference>
<dbReference type="Gramene" id="TVU00232">
    <property type="protein sequence ID" value="TVU00232"/>
    <property type="gene ID" value="EJB05_54341"/>
</dbReference>
<dbReference type="Pfam" id="PF23598">
    <property type="entry name" value="LRR_14"/>
    <property type="match status" value="2"/>
</dbReference>
<evidence type="ECO:0000256" key="2">
    <source>
        <dbReference type="ARBA" id="ARBA00022614"/>
    </source>
</evidence>
<comment type="caution">
    <text evidence="12">The sequence shown here is derived from an EMBL/GenBank/DDBJ whole genome shotgun (WGS) entry which is preliminary data.</text>
</comment>
<dbReference type="GO" id="GO:0043531">
    <property type="term" value="F:ADP binding"/>
    <property type="evidence" value="ECO:0007669"/>
    <property type="project" value="InterPro"/>
</dbReference>
<evidence type="ECO:0000256" key="7">
    <source>
        <dbReference type="SAM" id="Coils"/>
    </source>
</evidence>
<feature type="domain" description="Disease resistance N-terminal" evidence="9">
    <location>
        <begin position="82"/>
        <end position="137"/>
    </location>
</feature>
<dbReference type="AlphaFoldDB" id="A0A5J9SMK4"/>
<organism evidence="12 13">
    <name type="scientific">Eragrostis curvula</name>
    <name type="common">weeping love grass</name>
    <dbReference type="NCBI Taxonomy" id="38414"/>
    <lineage>
        <taxon>Eukaryota</taxon>
        <taxon>Viridiplantae</taxon>
        <taxon>Streptophyta</taxon>
        <taxon>Embryophyta</taxon>
        <taxon>Tracheophyta</taxon>
        <taxon>Spermatophyta</taxon>
        <taxon>Magnoliopsida</taxon>
        <taxon>Liliopsida</taxon>
        <taxon>Poales</taxon>
        <taxon>Poaceae</taxon>
        <taxon>PACMAD clade</taxon>
        <taxon>Chloridoideae</taxon>
        <taxon>Eragrostideae</taxon>
        <taxon>Eragrostidinae</taxon>
        <taxon>Eragrostis</taxon>
    </lineage>
</organism>
<dbReference type="Gene3D" id="1.20.5.4130">
    <property type="match status" value="1"/>
</dbReference>
<name>A0A5J9SMK4_9POAL</name>
<dbReference type="GO" id="GO:0002758">
    <property type="term" value="P:innate immune response-activating signaling pathway"/>
    <property type="evidence" value="ECO:0007669"/>
    <property type="project" value="UniProtKB-ARBA"/>
</dbReference>
<keyword evidence="2" id="KW-0433">Leucine-rich repeat</keyword>
<evidence type="ECO:0000259" key="10">
    <source>
        <dbReference type="Pfam" id="PF23559"/>
    </source>
</evidence>
<dbReference type="SUPFAM" id="SSF52058">
    <property type="entry name" value="L domain-like"/>
    <property type="match status" value="1"/>
</dbReference>
<evidence type="ECO:0000256" key="4">
    <source>
        <dbReference type="ARBA" id="ARBA00022741"/>
    </source>
</evidence>
<reference evidence="12 13" key="1">
    <citation type="journal article" date="2019" name="Sci. Rep.">
        <title>A high-quality genome of Eragrostis curvula grass provides insights into Poaceae evolution and supports new strategies to enhance forage quality.</title>
        <authorList>
            <person name="Carballo J."/>
            <person name="Santos B.A.C.M."/>
            <person name="Zappacosta D."/>
            <person name="Garbus I."/>
            <person name="Selva J.P."/>
            <person name="Gallo C.A."/>
            <person name="Diaz A."/>
            <person name="Albertini E."/>
            <person name="Caccamo M."/>
            <person name="Echenique V."/>
        </authorList>
    </citation>
    <scope>NUCLEOTIDE SEQUENCE [LARGE SCALE GENOMIC DNA]</scope>
    <source>
        <strain evidence="13">cv. Victoria</strain>
        <tissue evidence="12">Leaf</tissue>
    </source>
</reference>
<evidence type="ECO:0000259" key="8">
    <source>
        <dbReference type="Pfam" id="PF00931"/>
    </source>
</evidence>
<keyword evidence="6 7" id="KW-0175">Coiled coil</keyword>
<keyword evidence="3" id="KW-0677">Repeat</keyword>
<dbReference type="PANTHER" id="PTHR23155">
    <property type="entry name" value="DISEASE RESISTANCE PROTEIN RP"/>
    <property type="match status" value="1"/>
</dbReference>
<dbReference type="CDD" id="cd14798">
    <property type="entry name" value="RX-CC_like"/>
    <property type="match status" value="1"/>
</dbReference>
<dbReference type="PANTHER" id="PTHR23155:SF963">
    <property type="entry name" value="OS06G0287000 PROTEIN"/>
    <property type="match status" value="1"/>
</dbReference>
<dbReference type="FunFam" id="1.10.10.10:FF:000322">
    <property type="entry name" value="Probable disease resistance protein At1g63360"/>
    <property type="match status" value="1"/>
</dbReference>
<dbReference type="Gene3D" id="1.10.8.430">
    <property type="entry name" value="Helical domain of apoptotic protease-activating factors"/>
    <property type="match status" value="1"/>
</dbReference>
<accession>A0A5J9SMK4</accession>
<feature type="domain" description="Disease resistance protein winged helix" evidence="10">
    <location>
        <begin position="474"/>
        <end position="545"/>
    </location>
</feature>
<feature type="domain" description="Disease resistance R13L4/SHOC-2-like LRR" evidence="11">
    <location>
        <begin position="589"/>
        <end position="699"/>
    </location>
</feature>
<proteinExistence type="inferred from homology"/>
<evidence type="ECO:0000313" key="12">
    <source>
        <dbReference type="EMBL" id="TVU00232.1"/>
    </source>
</evidence>
<dbReference type="InterPro" id="IPR042197">
    <property type="entry name" value="Apaf_helical"/>
</dbReference>
<feature type="coiled-coil region" evidence="7">
    <location>
        <begin position="148"/>
        <end position="175"/>
    </location>
</feature>
<dbReference type="InterPro" id="IPR044974">
    <property type="entry name" value="Disease_R_plants"/>
</dbReference>
<evidence type="ECO:0000256" key="5">
    <source>
        <dbReference type="ARBA" id="ARBA00022821"/>
    </source>
</evidence>
<protein>
    <recommendedName>
        <fullName evidence="14">NB-ARC domain-containing protein</fullName>
    </recommendedName>
</protein>
<dbReference type="InterPro" id="IPR027417">
    <property type="entry name" value="P-loop_NTPase"/>
</dbReference>
<gene>
    <name evidence="12" type="ORF">EJB05_54341</name>
</gene>
<dbReference type="SUPFAM" id="SSF52540">
    <property type="entry name" value="P-loop containing nucleoside triphosphate hydrolases"/>
    <property type="match status" value="1"/>
</dbReference>
<dbReference type="Proteomes" id="UP000324897">
    <property type="component" value="Unassembled WGS sequence"/>
</dbReference>
<dbReference type="FunFam" id="3.40.50.300:FF:001091">
    <property type="entry name" value="Probable disease resistance protein At1g61300"/>
    <property type="match status" value="1"/>
</dbReference>
<evidence type="ECO:0000256" key="6">
    <source>
        <dbReference type="ARBA" id="ARBA00023054"/>
    </source>
</evidence>
<dbReference type="GO" id="GO:0042742">
    <property type="term" value="P:defense response to bacterium"/>
    <property type="evidence" value="ECO:0007669"/>
    <property type="project" value="UniProtKB-ARBA"/>
</dbReference>
<dbReference type="InterPro" id="IPR032675">
    <property type="entry name" value="LRR_dom_sf"/>
</dbReference>
<evidence type="ECO:0000256" key="1">
    <source>
        <dbReference type="ARBA" id="ARBA00008894"/>
    </source>
</evidence>
<dbReference type="InterPro" id="IPR002182">
    <property type="entry name" value="NB-ARC"/>
</dbReference>
<dbReference type="PRINTS" id="PR00364">
    <property type="entry name" value="DISEASERSIST"/>
</dbReference>
<dbReference type="EMBL" id="RWGY01000621">
    <property type="protein sequence ID" value="TVU00232.1"/>
    <property type="molecule type" value="Genomic_DNA"/>
</dbReference>
<dbReference type="Pfam" id="PF23559">
    <property type="entry name" value="WHD_DRP"/>
    <property type="match status" value="1"/>
</dbReference>
<dbReference type="Gene3D" id="3.40.50.300">
    <property type="entry name" value="P-loop containing nucleotide triphosphate hydrolases"/>
    <property type="match status" value="1"/>
</dbReference>
<keyword evidence="13" id="KW-1185">Reference proteome</keyword>
<dbReference type="Pfam" id="PF18052">
    <property type="entry name" value="Rx_N"/>
    <property type="match status" value="1"/>
</dbReference>
<keyword evidence="4" id="KW-0547">Nucleotide-binding</keyword>